<proteinExistence type="inferred from homology"/>
<dbReference type="GO" id="GO:0046872">
    <property type="term" value="F:metal ion binding"/>
    <property type="evidence" value="ECO:0007669"/>
    <property type="project" value="UniProtKB-KW"/>
</dbReference>
<dbReference type="RefSeq" id="WP_092859947.1">
    <property type="nucleotide sequence ID" value="NZ_FOQH01000005.1"/>
</dbReference>
<dbReference type="PRINTS" id="PR00377">
    <property type="entry name" value="IMPHPHTASES"/>
</dbReference>
<evidence type="ECO:0000256" key="4">
    <source>
        <dbReference type="PIRSR" id="PIRSR600760-2"/>
    </source>
</evidence>
<protein>
    <submittedName>
        <fullName evidence="5">Myo-inositol-1(Or 4)-monophosphatase</fullName>
    </submittedName>
</protein>
<evidence type="ECO:0000256" key="3">
    <source>
        <dbReference type="ARBA" id="ARBA00022842"/>
    </source>
</evidence>
<dbReference type="GO" id="GO:0008934">
    <property type="term" value="F:inositol monophosphate 1-phosphatase activity"/>
    <property type="evidence" value="ECO:0007669"/>
    <property type="project" value="TreeGrafter"/>
</dbReference>
<dbReference type="InterPro" id="IPR000760">
    <property type="entry name" value="Inositol_monophosphatase-like"/>
</dbReference>
<dbReference type="CDD" id="cd01638">
    <property type="entry name" value="CysQ"/>
    <property type="match status" value="1"/>
</dbReference>
<dbReference type="Gene3D" id="3.40.190.80">
    <property type="match status" value="1"/>
</dbReference>
<dbReference type="OrthoDB" id="9785695at2"/>
<feature type="binding site" evidence="4">
    <location>
        <position position="80"/>
    </location>
    <ligand>
        <name>Mg(2+)</name>
        <dbReference type="ChEBI" id="CHEBI:18420"/>
        <label>1</label>
        <note>catalytic</note>
    </ligand>
</feature>
<evidence type="ECO:0000256" key="1">
    <source>
        <dbReference type="ARBA" id="ARBA00009759"/>
    </source>
</evidence>
<comment type="cofactor">
    <cofactor evidence="4">
        <name>Mg(2+)</name>
        <dbReference type="ChEBI" id="CHEBI:18420"/>
    </cofactor>
</comment>
<organism evidence="5 6">
    <name type="scientific">Albimonas pacifica</name>
    <dbReference type="NCBI Taxonomy" id="1114924"/>
    <lineage>
        <taxon>Bacteria</taxon>
        <taxon>Pseudomonadati</taxon>
        <taxon>Pseudomonadota</taxon>
        <taxon>Alphaproteobacteria</taxon>
        <taxon>Rhodobacterales</taxon>
        <taxon>Paracoccaceae</taxon>
        <taxon>Albimonas</taxon>
    </lineage>
</organism>
<evidence type="ECO:0000313" key="5">
    <source>
        <dbReference type="EMBL" id="SFI21322.1"/>
    </source>
</evidence>
<dbReference type="SUPFAM" id="SSF56655">
    <property type="entry name" value="Carbohydrate phosphatase"/>
    <property type="match status" value="1"/>
</dbReference>
<dbReference type="STRING" id="1114924.SAMN05216258_10596"/>
<feature type="binding site" evidence="4">
    <location>
        <position position="223"/>
    </location>
    <ligand>
        <name>Mg(2+)</name>
        <dbReference type="ChEBI" id="CHEBI:18420"/>
        <label>1</label>
        <note>catalytic</note>
    </ligand>
</feature>
<evidence type="ECO:0000313" key="6">
    <source>
        <dbReference type="Proteomes" id="UP000199377"/>
    </source>
</evidence>
<feature type="binding site" evidence="4">
    <location>
        <position position="105"/>
    </location>
    <ligand>
        <name>Mg(2+)</name>
        <dbReference type="ChEBI" id="CHEBI:18420"/>
        <label>1</label>
        <note>catalytic</note>
    </ligand>
</feature>
<dbReference type="GO" id="GO:0006020">
    <property type="term" value="P:inositol metabolic process"/>
    <property type="evidence" value="ECO:0007669"/>
    <property type="project" value="TreeGrafter"/>
</dbReference>
<dbReference type="PANTHER" id="PTHR20854:SF4">
    <property type="entry name" value="INOSITOL-1-MONOPHOSPHATASE-RELATED"/>
    <property type="match status" value="1"/>
</dbReference>
<dbReference type="InterPro" id="IPR020550">
    <property type="entry name" value="Inositol_monophosphatase_CS"/>
</dbReference>
<dbReference type="Pfam" id="PF00459">
    <property type="entry name" value="Inositol_P"/>
    <property type="match status" value="1"/>
</dbReference>
<keyword evidence="2 4" id="KW-0479">Metal-binding</keyword>
<dbReference type="GO" id="GO:0046854">
    <property type="term" value="P:phosphatidylinositol phosphate biosynthetic process"/>
    <property type="evidence" value="ECO:0007669"/>
    <property type="project" value="InterPro"/>
</dbReference>
<dbReference type="PROSITE" id="PS00630">
    <property type="entry name" value="IMP_2"/>
    <property type="match status" value="1"/>
</dbReference>
<keyword evidence="3 4" id="KW-0460">Magnesium</keyword>
<name>A0A1I3GDK5_9RHOB</name>
<sequence length="277" mass="29309">MPAADLDPPALDPRDAEDLALLTEAARAAGVIALRHFREDPESWEKGGGQGPVSEADLEVDRMLRAELGAARPGYGWLSEETEDEGARREARLSAERVFICDPIDGTRAFLKGEETWGHALAVAQGGVVRAGVMFLPARGAMYAASLGGGATLDGAALAPSARTELTGADALVSAAGMRPERWKGAPPPVTRHFRASLCYRLCLVAQGRFDCSISVGGVWEWDAAAGDLILREAGAAVSDARGETPRYNRPEPRLSGLIASAPGLHRAILDRLAPHD</sequence>
<feature type="binding site" evidence="4">
    <location>
        <position position="104"/>
    </location>
    <ligand>
        <name>Mg(2+)</name>
        <dbReference type="ChEBI" id="CHEBI:18420"/>
        <label>1</label>
        <note>catalytic</note>
    </ligand>
</feature>
<dbReference type="Gene3D" id="3.30.540.10">
    <property type="entry name" value="Fructose-1,6-Bisphosphatase, subunit A, domain 1"/>
    <property type="match status" value="1"/>
</dbReference>
<accession>A0A1I3GDK5</accession>
<dbReference type="EMBL" id="FOQH01000005">
    <property type="protein sequence ID" value="SFI21322.1"/>
    <property type="molecule type" value="Genomic_DNA"/>
</dbReference>
<comment type="similarity">
    <text evidence="1">Belongs to the inositol monophosphatase superfamily.</text>
</comment>
<feature type="binding site" evidence="4">
    <location>
        <position position="102"/>
    </location>
    <ligand>
        <name>Mg(2+)</name>
        <dbReference type="ChEBI" id="CHEBI:18420"/>
        <label>1</label>
        <note>catalytic</note>
    </ligand>
</feature>
<dbReference type="Proteomes" id="UP000199377">
    <property type="component" value="Unassembled WGS sequence"/>
</dbReference>
<keyword evidence="6" id="KW-1185">Reference proteome</keyword>
<dbReference type="PANTHER" id="PTHR20854">
    <property type="entry name" value="INOSITOL MONOPHOSPHATASE"/>
    <property type="match status" value="1"/>
</dbReference>
<reference evidence="5 6" key="1">
    <citation type="submission" date="2016-10" db="EMBL/GenBank/DDBJ databases">
        <authorList>
            <person name="de Groot N.N."/>
        </authorList>
    </citation>
    <scope>NUCLEOTIDE SEQUENCE [LARGE SCALE GENOMIC DNA]</scope>
    <source>
        <strain evidence="5 6">CGMCC 1.11030</strain>
    </source>
</reference>
<gene>
    <name evidence="5" type="ORF">SAMN05216258_10596</name>
</gene>
<dbReference type="AlphaFoldDB" id="A0A1I3GDK5"/>
<evidence type="ECO:0000256" key="2">
    <source>
        <dbReference type="ARBA" id="ARBA00022723"/>
    </source>
</evidence>
<dbReference type="GO" id="GO:0007165">
    <property type="term" value="P:signal transduction"/>
    <property type="evidence" value="ECO:0007669"/>
    <property type="project" value="TreeGrafter"/>
</dbReference>